<gene>
    <name evidence="3" type="ORF">NQ314_002300</name>
</gene>
<dbReference type="GO" id="GO:0051018">
    <property type="term" value="F:protein kinase A binding"/>
    <property type="evidence" value="ECO:0007669"/>
    <property type="project" value="TreeGrafter"/>
</dbReference>
<dbReference type="InterPro" id="IPR037395">
    <property type="entry name" value="GSKIP"/>
</dbReference>
<evidence type="ECO:0000256" key="1">
    <source>
        <dbReference type="ARBA" id="ARBA00009571"/>
    </source>
</evidence>
<accession>A0AAV8ZRU9</accession>
<dbReference type="InterPro" id="IPR007967">
    <property type="entry name" value="GSKIP_dom"/>
</dbReference>
<dbReference type="Pfam" id="PF05303">
    <property type="entry name" value="GSKIP_dom"/>
    <property type="match status" value="1"/>
</dbReference>
<comment type="similarity">
    <text evidence="1">Belongs to the GSKIP family.</text>
</comment>
<dbReference type="InterPro" id="IPR023231">
    <property type="entry name" value="GSKIP_dom_sf"/>
</dbReference>
<dbReference type="EMBL" id="JANEYF010000704">
    <property type="protein sequence ID" value="KAJ8968441.1"/>
    <property type="molecule type" value="Genomic_DNA"/>
</dbReference>
<protein>
    <recommendedName>
        <fullName evidence="2">GSKIP domain-containing protein</fullName>
    </recommendedName>
</protein>
<dbReference type="Proteomes" id="UP001162156">
    <property type="component" value="Unassembled WGS sequence"/>
</dbReference>
<dbReference type="PANTHER" id="PTHR12490">
    <property type="entry name" value="GSK3B-INTERACTING PROTEIN"/>
    <property type="match status" value="1"/>
</dbReference>
<sequence>MFENWKFEAEAVINDIKYHVTDLKISEKINSNNQFICLNITTLENKNFCIQLSAQGFRIVGHNFDKNDIDIEEYFETPYSLLNSISPKFKESFANALLRKLNDL</sequence>
<dbReference type="GO" id="GO:0005737">
    <property type="term" value="C:cytoplasm"/>
    <property type="evidence" value="ECO:0007669"/>
    <property type="project" value="TreeGrafter"/>
</dbReference>
<dbReference type="GO" id="GO:0060828">
    <property type="term" value="P:regulation of canonical Wnt signaling pathway"/>
    <property type="evidence" value="ECO:0007669"/>
    <property type="project" value="InterPro"/>
</dbReference>
<dbReference type="SUPFAM" id="SSF103107">
    <property type="entry name" value="Hypothetical protein c14orf129, hspc210"/>
    <property type="match status" value="1"/>
</dbReference>
<dbReference type="PANTHER" id="PTHR12490:SF4">
    <property type="entry name" value="GSK3B-INTERACTING PROTEIN"/>
    <property type="match status" value="1"/>
</dbReference>
<organism evidence="3 4">
    <name type="scientific">Rhamnusium bicolor</name>
    <dbReference type="NCBI Taxonomy" id="1586634"/>
    <lineage>
        <taxon>Eukaryota</taxon>
        <taxon>Metazoa</taxon>
        <taxon>Ecdysozoa</taxon>
        <taxon>Arthropoda</taxon>
        <taxon>Hexapoda</taxon>
        <taxon>Insecta</taxon>
        <taxon>Pterygota</taxon>
        <taxon>Neoptera</taxon>
        <taxon>Endopterygota</taxon>
        <taxon>Coleoptera</taxon>
        <taxon>Polyphaga</taxon>
        <taxon>Cucujiformia</taxon>
        <taxon>Chrysomeloidea</taxon>
        <taxon>Cerambycidae</taxon>
        <taxon>Lepturinae</taxon>
        <taxon>Rhagiini</taxon>
        <taxon>Rhamnusium</taxon>
    </lineage>
</organism>
<evidence type="ECO:0000313" key="4">
    <source>
        <dbReference type="Proteomes" id="UP001162156"/>
    </source>
</evidence>
<comment type="caution">
    <text evidence="3">The sequence shown here is derived from an EMBL/GenBank/DDBJ whole genome shotgun (WGS) entry which is preliminary data.</text>
</comment>
<dbReference type="GO" id="GO:0019207">
    <property type="term" value="F:kinase regulator activity"/>
    <property type="evidence" value="ECO:0007669"/>
    <property type="project" value="TreeGrafter"/>
</dbReference>
<keyword evidence="4" id="KW-1185">Reference proteome</keyword>
<dbReference type="Gene3D" id="3.30.2280.10">
    <property type="entry name" value="Hypothetical protein (hspc210)"/>
    <property type="match status" value="1"/>
</dbReference>
<name>A0AAV8ZRU9_9CUCU</name>
<feature type="domain" description="GSKIP" evidence="2">
    <location>
        <begin position="7"/>
        <end position="104"/>
    </location>
</feature>
<reference evidence="3" key="1">
    <citation type="journal article" date="2023" name="Insect Mol. Biol.">
        <title>Genome sequencing provides insights into the evolution of gene families encoding plant cell wall-degrading enzymes in longhorned beetles.</title>
        <authorList>
            <person name="Shin N.R."/>
            <person name="Okamura Y."/>
            <person name="Kirsch R."/>
            <person name="Pauchet Y."/>
        </authorList>
    </citation>
    <scope>NUCLEOTIDE SEQUENCE</scope>
    <source>
        <strain evidence="3">RBIC_L_NR</strain>
    </source>
</reference>
<evidence type="ECO:0000313" key="3">
    <source>
        <dbReference type="EMBL" id="KAJ8968441.1"/>
    </source>
</evidence>
<dbReference type="AlphaFoldDB" id="A0AAV8ZRU9"/>
<evidence type="ECO:0000259" key="2">
    <source>
        <dbReference type="Pfam" id="PF05303"/>
    </source>
</evidence>
<proteinExistence type="inferred from homology"/>